<dbReference type="Proteomes" id="UP001183615">
    <property type="component" value="Unassembled WGS sequence"/>
</dbReference>
<dbReference type="Gene3D" id="3.40.50.720">
    <property type="entry name" value="NAD(P)-binding Rossmann-like Domain"/>
    <property type="match status" value="1"/>
</dbReference>
<dbReference type="InterPro" id="IPR022291">
    <property type="entry name" value="Bacteriocin_synth_cyclodeHase"/>
</dbReference>
<reference evidence="4" key="1">
    <citation type="submission" date="2023-07" db="EMBL/GenBank/DDBJ databases">
        <title>30 novel species of actinomycetes from the DSMZ collection.</title>
        <authorList>
            <person name="Nouioui I."/>
        </authorList>
    </citation>
    <scope>NUCLEOTIDE SEQUENCE [LARGE SCALE GENOMIC DNA]</scope>
    <source>
        <strain evidence="4">DSM 41886</strain>
    </source>
</reference>
<dbReference type="EMBL" id="JAVREV010000012">
    <property type="protein sequence ID" value="MDT0445075.1"/>
    <property type="molecule type" value="Genomic_DNA"/>
</dbReference>
<feature type="compositionally biased region" description="Pro residues" evidence="1">
    <location>
        <begin position="622"/>
        <end position="633"/>
    </location>
</feature>
<organism evidence="3 4">
    <name type="scientific">Streptomyces johnsoniae</name>
    <dbReference type="NCBI Taxonomy" id="3075532"/>
    <lineage>
        <taxon>Bacteria</taxon>
        <taxon>Bacillati</taxon>
        <taxon>Actinomycetota</taxon>
        <taxon>Actinomycetes</taxon>
        <taxon>Kitasatosporales</taxon>
        <taxon>Streptomycetaceae</taxon>
        <taxon>Streptomyces</taxon>
    </lineage>
</organism>
<proteinExistence type="predicted"/>
<accession>A0ABU2S811</accession>
<feature type="region of interest" description="Disordered" evidence="1">
    <location>
        <begin position="617"/>
        <end position="644"/>
    </location>
</feature>
<gene>
    <name evidence="3" type="ORF">RM779_21070</name>
</gene>
<dbReference type="NCBIfam" id="TIGR03882">
    <property type="entry name" value="cyclo_dehyd_2"/>
    <property type="match status" value="1"/>
</dbReference>
<evidence type="ECO:0000259" key="2">
    <source>
        <dbReference type="PROSITE" id="PS51664"/>
    </source>
</evidence>
<dbReference type="NCBIfam" id="TIGR03604">
    <property type="entry name" value="TOMM_cyclo_SagD"/>
    <property type="match status" value="1"/>
</dbReference>
<feature type="domain" description="YcaO" evidence="2">
    <location>
        <begin position="263"/>
        <end position="636"/>
    </location>
</feature>
<keyword evidence="4" id="KW-1185">Reference proteome</keyword>
<dbReference type="PANTHER" id="PTHR37809:SF1">
    <property type="entry name" value="RIBOSOMAL PROTEIN S12 METHYLTHIOTRANSFERASE ACCESSORY FACTOR YCAO"/>
    <property type="match status" value="1"/>
</dbReference>
<dbReference type="PROSITE" id="PS51664">
    <property type="entry name" value="YCAO"/>
    <property type="match status" value="1"/>
</dbReference>
<name>A0ABU2S811_9ACTN</name>
<protein>
    <submittedName>
        <fullName evidence="3">TOMM leader peptide-binding protein</fullName>
    </submittedName>
</protein>
<dbReference type="InterPro" id="IPR003776">
    <property type="entry name" value="YcaO-like_dom"/>
</dbReference>
<comment type="caution">
    <text evidence="3">The sequence shown here is derived from an EMBL/GenBank/DDBJ whole genome shotgun (WGS) entry which is preliminary data.</text>
</comment>
<sequence length="644" mass="67253">MTSPETMPTRARICVLGSGGALYDAVLARSGGTAGPRTLLVAVHEGWDTALHDSARRTAADHGIGWLPVRTELSHAVVGPLEVPGGTGCADCATARARRVRPDQDERDAVRRRHGRALAATAPSWLTGTAAGLVAGLVAEEAERLSGAEPGAPRTRRALLRVALDDLSVTRHPFLPEPLCEVCGDVPADTAEGAVPALKARPAHRPGRFRARPLRDALRELTDAYVDDQVGLIASLDGHRAGGLVVTSAPVGFRTGRRTAGRGHAPTARASRLSALLGAVERYGNAPGGRSTAVTATFRELGDRALDPRAADPFAPEPCQDRPRAWVWGWSFARRESVLVPQSLAYRDPAAGGQAEGPGGSAVGGSLEEAILHGLLQAARWDALLMTWYARLAAAEIDLAAAADRAVPLLAATVRAETGYRVRAFDVSAEQGIPCVWALAENPAGNGGPAVACAGGAHPDPEKAIRRALHDLGPALAALLDGYAEAGAAELARRMAQEPELVRTAEQHALLYGDPGAAARLRFLTSAAPSRKPVDIGAERGGFAGDDLLGHLLEAVGRYTARGMDVVVVDQTAAEHAAGGLACVNVLVPGTVPLTYGHARRRVDRLRRLAEVPVRLGHRTSPLPPADVNPHPHPFGGRGSAPGA</sequence>
<dbReference type="InterPro" id="IPR027624">
    <property type="entry name" value="TOMM_cyclo_SagD"/>
</dbReference>
<evidence type="ECO:0000313" key="4">
    <source>
        <dbReference type="Proteomes" id="UP001183615"/>
    </source>
</evidence>
<dbReference type="Pfam" id="PF02624">
    <property type="entry name" value="YcaO"/>
    <property type="match status" value="1"/>
</dbReference>
<evidence type="ECO:0000256" key="1">
    <source>
        <dbReference type="SAM" id="MobiDB-lite"/>
    </source>
</evidence>
<evidence type="ECO:0000313" key="3">
    <source>
        <dbReference type="EMBL" id="MDT0445075.1"/>
    </source>
</evidence>
<dbReference type="Gene3D" id="3.30.160.660">
    <property type="match status" value="1"/>
</dbReference>
<dbReference type="RefSeq" id="WP_311619304.1">
    <property type="nucleotide sequence ID" value="NZ_JAVREV010000012.1"/>
</dbReference>
<dbReference type="PANTHER" id="PTHR37809">
    <property type="entry name" value="RIBOSOMAL PROTEIN S12 METHYLTHIOTRANSFERASE ACCESSORY FACTOR YCAO"/>
    <property type="match status" value="1"/>
</dbReference>